<dbReference type="EMBL" id="CP036298">
    <property type="protein sequence ID" value="QDV26914.1"/>
    <property type="molecule type" value="Genomic_DNA"/>
</dbReference>
<feature type="domain" description="DUF4062" evidence="1">
    <location>
        <begin position="5"/>
        <end position="91"/>
    </location>
</feature>
<dbReference type="KEGG" id="ahel:Q31a_52940"/>
<accession>A0A518GE85</accession>
<dbReference type="Proteomes" id="UP000318017">
    <property type="component" value="Chromosome"/>
</dbReference>
<evidence type="ECO:0000313" key="3">
    <source>
        <dbReference type="Proteomes" id="UP000318017"/>
    </source>
</evidence>
<sequence>MAKPRVFVSSTFYDLRYVRSDIERAIRDLGYESVLNERGQIAYGRGESLEQYCYREISTCDILVNIVGGRFGSESSSDAKYSISQLELKTAHELNKQIYVFVERPVHVEYRTWIANKDHFEFTPQYVDDVRVYRFIEEVYGLSTNNIISEFDSVTQIVQYLREQWAGLFQRFLQEESKKEDYKITSNLKSAADTLAALIKYTTKERDETIKSILVHGHPVFAQLADAANIGIRIQFYNKKELTTLMTTFGFEVDFMNELEFTKTRSGTKTTIKVDESIFDSDNLLRPMSDDQWKNNFVTVDKEEIFEEDNPF</sequence>
<protein>
    <recommendedName>
        <fullName evidence="1">DUF4062 domain-containing protein</fullName>
    </recommendedName>
</protein>
<dbReference type="RefSeq" id="WP_197355608.1">
    <property type="nucleotide sequence ID" value="NZ_CP036298.1"/>
</dbReference>
<evidence type="ECO:0000259" key="1">
    <source>
        <dbReference type="Pfam" id="PF13271"/>
    </source>
</evidence>
<organism evidence="2 3">
    <name type="scientific">Aureliella helgolandensis</name>
    <dbReference type="NCBI Taxonomy" id="2527968"/>
    <lineage>
        <taxon>Bacteria</taxon>
        <taxon>Pseudomonadati</taxon>
        <taxon>Planctomycetota</taxon>
        <taxon>Planctomycetia</taxon>
        <taxon>Pirellulales</taxon>
        <taxon>Pirellulaceae</taxon>
        <taxon>Aureliella</taxon>
    </lineage>
</organism>
<dbReference type="Pfam" id="PF13271">
    <property type="entry name" value="DUF4062"/>
    <property type="match status" value="1"/>
</dbReference>
<keyword evidence="3" id="KW-1185">Reference proteome</keyword>
<dbReference type="InterPro" id="IPR025139">
    <property type="entry name" value="DUF4062"/>
</dbReference>
<name>A0A518GE85_9BACT</name>
<reference evidence="2 3" key="1">
    <citation type="submission" date="2019-02" db="EMBL/GenBank/DDBJ databases">
        <title>Deep-cultivation of Planctomycetes and their phenomic and genomic characterization uncovers novel biology.</title>
        <authorList>
            <person name="Wiegand S."/>
            <person name="Jogler M."/>
            <person name="Boedeker C."/>
            <person name="Pinto D."/>
            <person name="Vollmers J."/>
            <person name="Rivas-Marin E."/>
            <person name="Kohn T."/>
            <person name="Peeters S.H."/>
            <person name="Heuer A."/>
            <person name="Rast P."/>
            <person name="Oberbeckmann S."/>
            <person name="Bunk B."/>
            <person name="Jeske O."/>
            <person name="Meyerdierks A."/>
            <person name="Storesund J.E."/>
            <person name="Kallscheuer N."/>
            <person name="Luecker S."/>
            <person name="Lage O.M."/>
            <person name="Pohl T."/>
            <person name="Merkel B.J."/>
            <person name="Hornburger P."/>
            <person name="Mueller R.-W."/>
            <person name="Bruemmer F."/>
            <person name="Labrenz M."/>
            <person name="Spormann A.M."/>
            <person name="Op den Camp H."/>
            <person name="Overmann J."/>
            <person name="Amann R."/>
            <person name="Jetten M.S.M."/>
            <person name="Mascher T."/>
            <person name="Medema M.H."/>
            <person name="Devos D.P."/>
            <person name="Kaster A.-K."/>
            <person name="Ovreas L."/>
            <person name="Rohde M."/>
            <person name="Galperin M.Y."/>
            <person name="Jogler C."/>
        </authorList>
    </citation>
    <scope>NUCLEOTIDE SEQUENCE [LARGE SCALE GENOMIC DNA]</scope>
    <source>
        <strain evidence="2 3">Q31a</strain>
    </source>
</reference>
<proteinExistence type="predicted"/>
<gene>
    <name evidence="2" type="ORF">Q31a_52940</name>
</gene>
<evidence type="ECO:0000313" key="2">
    <source>
        <dbReference type="EMBL" id="QDV26914.1"/>
    </source>
</evidence>
<dbReference type="AlphaFoldDB" id="A0A518GE85"/>